<dbReference type="InterPro" id="IPR009057">
    <property type="entry name" value="Homeodomain-like_sf"/>
</dbReference>
<organism evidence="4 5">
    <name type="scientific">Jeotgalibacillus soli</name>
    <dbReference type="NCBI Taxonomy" id="889306"/>
    <lineage>
        <taxon>Bacteria</taxon>
        <taxon>Bacillati</taxon>
        <taxon>Bacillota</taxon>
        <taxon>Bacilli</taxon>
        <taxon>Bacillales</taxon>
        <taxon>Caryophanaceae</taxon>
        <taxon>Jeotgalibacillus</taxon>
    </lineage>
</organism>
<dbReference type="PANTHER" id="PTHR43479">
    <property type="entry name" value="ACREF/ENVCD OPERON REPRESSOR-RELATED"/>
    <property type="match status" value="1"/>
</dbReference>
<gene>
    <name evidence="4" type="ORF">KP78_14990</name>
</gene>
<proteinExistence type="predicted"/>
<dbReference type="OrthoDB" id="9812484at2"/>
<dbReference type="Proteomes" id="UP000031938">
    <property type="component" value="Unassembled WGS sequence"/>
</dbReference>
<comment type="caution">
    <text evidence="4">The sequence shown here is derived from an EMBL/GenBank/DDBJ whole genome shotgun (WGS) entry which is preliminary data.</text>
</comment>
<feature type="DNA-binding region" description="H-T-H motif" evidence="2">
    <location>
        <begin position="36"/>
        <end position="55"/>
    </location>
</feature>
<dbReference type="Gene3D" id="1.10.10.60">
    <property type="entry name" value="Homeodomain-like"/>
    <property type="match status" value="1"/>
</dbReference>
<dbReference type="SUPFAM" id="SSF46689">
    <property type="entry name" value="Homeodomain-like"/>
    <property type="match status" value="1"/>
</dbReference>
<dbReference type="Gene3D" id="1.10.357.10">
    <property type="entry name" value="Tetracycline Repressor, domain 2"/>
    <property type="match status" value="1"/>
</dbReference>
<dbReference type="GO" id="GO:0003677">
    <property type="term" value="F:DNA binding"/>
    <property type="evidence" value="ECO:0007669"/>
    <property type="project" value="UniProtKB-UniRule"/>
</dbReference>
<dbReference type="Pfam" id="PF00440">
    <property type="entry name" value="TetR_N"/>
    <property type="match status" value="1"/>
</dbReference>
<evidence type="ECO:0000256" key="1">
    <source>
        <dbReference type="ARBA" id="ARBA00023125"/>
    </source>
</evidence>
<evidence type="ECO:0000313" key="5">
    <source>
        <dbReference type="Proteomes" id="UP000031938"/>
    </source>
</evidence>
<evidence type="ECO:0000259" key="3">
    <source>
        <dbReference type="PROSITE" id="PS50977"/>
    </source>
</evidence>
<dbReference type="STRING" id="889306.KP78_14990"/>
<accession>A0A0C2W099</accession>
<dbReference type="PROSITE" id="PS50977">
    <property type="entry name" value="HTH_TETR_2"/>
    <property type="match status" value="1"/>
</dbReference>
<dbReference type="PRINTS" id="PR00455">
    <property type="entry name" value="HTHTETR"/>
</dbReference>
<dbReference type="PATRIC" id="fig|889306.3.peg.1510"/>
<protein>
    <submittedName>
        <fullName evidence="4">TetR family transcriptional regulator</fullName>
    </submittedName>
</protein>
<dbReference type="AlphaFoldDB" id="A0A0C2W099"/>
<keyword evidence="1 2" id="KW-0238">DNA-binding</keyword>
<dbReference type="EMBL" id="JXRP01000009">
    <property type="protein sequence ID" value="KIL50031.1"/>
    <property type="molecule type" value="Genomic_DNA"/>
</dbReference>
<evidence type="ECO:0000313" key="4">
    <source>
        <dbReference type="EMBL" id="KIL50031.1"/>
    </source>
</evidence>
<dbReference type="InterPro" id="IPR001647">
    <property type="entry name" value="HTH_TetR"/>
</dbReference>
<dbReference type="InterPro" id="IPR036271">
    <property type="entry name" value="Tet_transcr_reg_TetR-rel_C_sf"/>
</dbReference>
<sequence>MSQRGRKKGASGEQSRALLLSIAADEFAQKGYHDTKISTIVKKANLTQPSFYLYFQSKESIFQELVCLFRTKLSELTEQSRLEPGIDLNSLPERITQGLGGIFRFFAENQNLTRIGFFISAEAEEIKKQMAIQIKENLRSEQRDGYFHAHVDMEIFANSLVGIIERLTVTAVFSGLKDPFSIAKEIVHIFLYGLLIDPDR</sequence>
<feature type="domain" description="HTH tetR-type" evidence="3">
    <location>
        <begin position="13"/>
        <end position="73"/>
    </location>
</feature>
<dbReference type="PANTHER" id="PTHR43479:SF8">
    <property type="entry name" value="TRANSCRIPTIONAL REGULATOR, TETR FAMILY"/>
    <property type="match status" value="1"/>
</dbReference>
<dbReference type="SUPFAM" id="SSF48498">
    <property type="entry name" value="Tetracyclin repressor-like, C-terminal domain"/>
    <property type="match status" value="1"/>
</dbReference>
<keyword evidence="5" id="KW-1185">Reference proteome</keyword>
<evidence type="ECO:0000256" key="2">
    <source>
        <dbReference type="PROSITE-ProRule" id="PRU00335"/>
    </source>
</evidence>
<dbReference type="RefSeq" id="WP_041087378.1">
    <property type="nucleotide sequence ID" value="NZ_JXRP01000009.1"/>
</dbReference>
<dbReference type="InterPro" id="IPR050624">
    <property type="entry name" value="HTH-type_Tx_Regulator"/>
</dbReference>
<name>A0A0C2W099_9BACL</name>
<reference evidence="4 5" key="1">
    <citation type="submission" date="2015-01" db="EMBL/GenBank/DDBJ databases">
        <title>Genome sequencing of Jeotgalibacillus soli.</title>
        <authorList>
            <person name="Goh K.M."/>
            <person name="Chan K.-G."/>
            <person name="Yaakop A.S."/>
            <person name="Ee R."/>
            <person name="Gan H.M."/>
            <person name="Chan C.S."/>
        </authorList>
    </citation>
    <scope>NUCLEOTIDE SEQUENCE [LARGE SCALE GENOMIC DNA]</scope>
    <source>
        <strain evidence="4 5">P9</strain>
    </source>
</reference>